<feature type="signal peptide" evidence="2">
    <location>
        <begin position="1"/>
        <end position="21"/>
    </location>
</feature>
<feature type="region of interest" description="Disordered" evidence="1">
    <location>
        <begin position="472"/>
        <end position="491"/>
    </location>
</feature>
<evidence type="ECO:0000256" key="2">
    <source>
        <dbReference type="SAM" id="SignalP"/>
    </source>
</evidence>
<feature type="compositionally biased region" description="Polar residues" evidence="1">
    <location>
        <begin position="363"/>
        <end position="379"/>
    </location>
</feature>
<evidence type="ECO:0000313" key="4">
    <source>
        <dbReference type="Proteomes" id="UP000481861"/>
    </source>
</evidence>
<feature type="region of interest" description="Disordered" evidence="1">
    <location>
        <begin position="398"/>
        <end position="417"/>
    </location>
</feature>
<protein>
    <recommendedName>
        <fullName evidence="5">Thaumatin family-domain-containing protein</fullName>
    </recommendedName>
</protein>
<dbReference type="Proteomes" id="UP000481861">
    <property type="component" value="Unassembled WGS sequence"/>
</dbReference>
<proteinExistence type="predicted"/>
<feature type="region of interest" description="Disordered" evidence="1">
    <location>
        <begin position="322"/>
        <end position="389"/>
    </location>
</feature>
<feature type="compositionally biased region" description="Low complexity" evidence="1">
    <location>
        <begin position="398"/>
        <end position="410"/>
    </location>
</feature>
<sequence length="491" mass="51747">MSAKTALRVLILVAALRESSATEIPNPLLPAVASKRQAATTTSPFDPRPPEVPRQAISDNGGDWGNVVIRNNCDEKFYFWSIGAWHKSKAAEKEGKLGSLEANGVYTEPYRITCPTDTPCESQDKVAGAGVSIKLSRTKEPPKEPDIANVTQIEYALLQKPGEPFHKLNYDFSLLDCAKVNVTDIGGTAAQHDDKVKLCPGYAGGVAVTFDNDPDYKSCEPVYCDGLSKCLVVYTYDRTREGEPSLSCKEYHGNMIVDLCVNKNSTAKDAGKAQFDSWAATAENGALKYIKTAVGAPNPAGTAAPPAAAPVPPAGAPAAPIAPAVPVPAPARRAEDPDTAITTSPSQSQTLLTDTTPSITLEPISTPTNPTDTSISDENANADADADADDDQALSTLTDADLTPTDSTPSCENYDSSTLNTCFVPTSTAEELTEVVETSTADADTDADASKPQEVTMVIMQTVTVYAKQPLSSNEADAADPAAVADSNQQI</sequence>
<feature type="compositionally biased region" description="Low complexity" evidence="1">
    <location>
        <begin position="479"/>
        <end position="491"/>
    </location>
</feature>
<name>A0A7C8IDF0_9PLEO</name>
<evidence type="ECO:0000256" key="1">
    <source>
        <dbReference type="SAM" id="MobiDB-lite"/>
    </source>
</evidence>
<feature type="compositionally biased region" description="Low complexity" evidence="1">
    <location>
        <begin position="342"/>
        <end position="358"/>
    </location>
</feature>
<evidence type="ECO:0008006" key="5">
    <source>
        <dbReference type="Google" id="ProtNLM"/>
    </source>
</evidence>
<feature type="chain" id="PRO_5028887122" description="Thaumatin family-domain-containing protein" evidence="2">
    <location>
        <begin position="22"/>
        <end position="491"/>
    </location>
</feature>
<keyword evidence="4" id="KW-1185">Reference proteome</keyword>
<dbReference type="OrthoDB" id="3773432at2759"/>
<accession>A0A7C8IDF0</accession>
<keyword evidence="2" id="KW-0732">Signal</keyword>
<gene>
    <name evidence="3" type="ORF">BDV95DRAFT_590762</name>
</gene>
<reference evidence="3 4" key="1">
    <citation type="submission" date="2020-01" db="EMBL/GenBank/DDBJ databases">
        <authorList>
            <consortium name="DOE Joint Genome Institute"/>
            <person name="Haridas S."/>
            <person name="Albert R."/>
            <person name="Binder M."/>
            <person name="Bloem J."/>
            <person name="Labutti K."/>
            <person name="Salamov A."/>
            <person name="Andreopoulos B."/>
            <person name="Baker S.E."/>
            <person name="Barry K."/>
            <person name="Bills G."/>
            <person name="Bluhm B.H."/>
            <person name="Cannon C."/>
            <person name="Castanera R."/>
            <person name="Culley D.E."/>
            <person name="Daum C."/>
            <person name="Ezra D."/>
            <person name="Gonzalez J.B."/>
            <person name="Henrissat B."/>
            <person name="Kuo A."/>
            <person name="Liang C."/>
            <person name="Lipzen A."/>
            <person name="Lutzoni F."/>
            <person name="Magnuson J."/>
            <person name="Mondo S."/>
            <person name="Nolan M."/>
            <person name="Ohm R."/>
            <person name="Pangilinan J."/>
            <person name="Park H.-J.H."/>
            <person name="Ramirez L."/>
            <person name="Alfaro M."/>
            <person name="Sun H."/>
            <person name="Tritt A."/>
            <person name="Yoshinaga Y."/>
            <person name="Zwiers L.-H.L."/>
            <person name="Turgeon B.G."/>
            <person name="Goodwin S.B."/>
            <person name="Spatafora J.W."/>
            <person name="Crous P.W."/>
            <person name="Grigoriev I.V."/>
        </authorList>
    </citation>
    <scope>NUCLEOTIDE SEQUENCE [LARGE SCALE GENOMIC DNA]</scope>
    <source>
        <strain evidence="3 4">CBS 611.86</strain>
    </source>
</reference>
<organism evidence="3 4">
    <name type="scientific">Massariosphaeria phaeospora</name>
    <dbReference type="NCBI Taxonomy" id="100035"/>
    <lineage>
        <taxon>Eukaryota</taxon>
        <taxon>Fungi</taxon>
        <taxon>Dikarya</taxon>
        <taxon>Ascomycota</taxon>
        <taxon>Pezizomycotina</taxon>
        <taxon>Dothideomycetes</taxon>
        <taxon>Pleosporomycetidae</taxon>
        <taxon>Pleosporales</taxon>
        <taxon>Pleosporales incertae sedis</taxon>
        <taxon>Massariosphaeria</taxon>
    </lineage>
</organism>
<evidence type="ECO:0000313" key="3">
    <source>
        <dbReference type="EMBL" id="KAF2876688.1"/>
    </source>
</evidence>
<dbReference type="EMBL" id="JAADJZ010000003">
    <property type="protein sequence ID" value="KAF2876688.1"/>
    <property type="molecule type" value="Genomic_DNA"/>
</dbReference>
<comment type="caution">
    <text evidence="3">The sequence shown here is derived from an EMBL/GenBank/DDBJ whole genome shotgun (WGS) entry which is preliminary data.</text>
</comment>
<dbReference type="AlphaFoldDB" id="A0A7C8IDF0"/>